<reference evidence="4" key="1">
    <citation type="journal article" date="2019" name="Int. J. Syst. Evol. Microbiol.">
        <title>The Global Catalogue of Microorganisms (GCM) 10K type strain sequencing project: providing services to taxonomists for standard genome sequencing and annotation.</title>
        <authorList>
            <consortium name="The Broad Institute Genomics Platform"/>
            <consortium name="The Broad Institute Genome Sequencing Center for Infectious Disease"/>
            <person name="Wu L."/>
            <person name="Ma J."/>
        </authorList>
    </citation>
    <scope>NUCLEOTIDE SEQUENCE [LARGE SCALE GENOMIC DNA]</scope>
    <source>
        <strain evidence="4">JCM 4594</strain>
    </source>
</reference>
<evidence type="ECO:0000259" key="2">
    <source>
        <dbReference type="Pfam" id="PF01370"/>
    </source>
</evidence>
<dbReference type="Pfam" id="PF01370">
    <property type="entry name" value="Epimerase"/>
    <property type="match status" value="1"/>
</dbReference>
<feature type="compositionally biased region" description="Polar residues" evidence="1">
    <location>
        <begin position="340"/>
        <end position="355"/>
    </location>
</feature>
<dbReference type="EMBL" id="BMUU01000002">
    <property type="protein sequence ID" value="GGY23204.1"/>
    <property type="molecule type" value="Genomic_DNA"/>
</dbReference>
<name>A0ABQ2ZUZ3_9ACTN</name>
<dbReference type="PANTHER" id="PTHR43245:SF13">
    <property type="entry name" value="UDP-D-APIOSE_UDP-D-XYLOSE SYNTHASE 2"/>
    <property type="match status" value="1"/>
</dbReference>
<proteinExistence type="predicted"/>
<accession>A0ABQ2ZUZ3</accession>
<keyword evidence="4" id="KW-1185">Reference proteome</keyword>
<evidence type="ECO:0000313" key="3">
    <source>
        <dbReference type="EMBL" id="GGY23204.1"/>
    </source>
</evidence>
<dbReference type="InterPro" id="IPR050177">
    <property type="entry name" value="Lipid_A_modif_metabolic_enz"/>
</dbReference>
<sequence>MSVNDRRAGGRGGGAGSVVVLGATGFVGRHVCEVFDAAGWRVTGVARSVRGPATPYERAALDVVGAGPDRIAALLDEHAAEVVVNAAGAVWQATEDDMTRANAELVERLVAATAPLAARPRLIQLGSVHEYGPVPRTGITEDTPTAPVTPYGRSKLAGARALLEATAAGAAEGLVLRVSNVSGPGTHRASLLGMVAHHLATSAPEPLRLAPLLAHRDFVDVRDVADAALAAARSDASGRVLNIGGGQATSVRSLVLRLTELAGAAAEIVEAPSAGGRPPEAEWQRMDIGRAERLLGWSPRRSLDDSLRDLLAHARAAVERVPSPGAPNTGSAAHREPLSSALQVVPTSMAVSDHR</sequence>
<dbReference type="GeneID" id="96289590"/>
<gene>
    <name evidence="3" type="primary">galE</name>
    <name evidence="3" type="ORF">GCM10010326_15860</name>
</gene>
<comment type="caution">
    <text evidence="3">The sequence shown here is derived from an EMBL/GenBank/DDBJ whole genome shotgun (WGS) entry which is preliminary data.</text>
</comment>
<dbReference type="RefSeq" id="WP_229892296.1">
    <property type="nucleotide sequence ID" value="NZ_BMUU01000002.1"/>
</dbReference>
<dbReference type="InterPro" id="IPR036291">
    <property type="entry name" value="NAD(P)-bd_dom_sf"/>
</dbReference>
<organism evidence="3 4">
    <name type="scientific">Streptomyces xanthochromogenes</name>
    <dbReference type="NCBI Taxonomy" id="67384"/>
    <lineage>
        <taxon>Bacteria</taxon>
        <taxon>Bacillati</taxon>
        <taxon>Actinomycetota</taxon>
        <taxon>Actinomycetes</taxon>
        <taxon>Kitasatosporales</taxon>
        <taxon>Streptomycetaceae</taxon>
        <taxon>Streptomyces</taxon>
    </lineage>
</organism>
<feature type="domain" description="NAD-dependent epimerase/dehydratase" evidence="2">
    <location>
        <begin position="18"/>
        <end position="244"/>
    </location>
</feature>
<evidence type="ECO:0000313" key="4">
    <source>
        <dbReference type="Proteomes" id="UP000600946"/>
    </source>
</evidence>
<evidence type="ECO:0000256" key="1">
    <source>
        <dbReference type="SAM" id="MobiDB-lite"/>
    </source>
</evidence>
<dbReference type="Gene3D" id="3.90.25.10">
    <property type="entry name" value="UDP-galactose 4-epimerase, domain 1"/>
    <property type="match status" value="1"/>
</dbReference>
<dbReference type="Gene3D" id="3.40.50.720">
    <property type="entry name" value="NAD(P)-binding Rossmann-like Domain"/>
    <property type="match status" value="1"/>
</dbReference>
<dbReference type="Proteomes" id="UP000600946">
    <property type="component" value="Unassembled WGS sequence"/>
</dbReference>
<feature type="region of interest" description="Disordered" evidence="1">
    <location>
        <begin position="319"/>
        <end position="355"/>
    </location>
</feature>
<protein>
    <submittedName>
        <fullName evidence="3">UDP-glucose 4-epimerase</fullName>
    </submittedName>
</protein>
<dbReference type="PANTHER" id="PTHR43245">
    <property type="entry name" value="BIFUNCTIONAL POLYMYXIN RESISTANCE PROTEIN ARNA"/>
    <property type="match status" value="1"/>
</dbReference>
<dbReference type="InterPro" id="IPR001509">
    <property type="entry name" value="Epimerase_deHydtase"/>
</dbReference>
<dbReference type="SUPFAM" id="SSF51735">
    <property type="entry name" value="NAD(P)-binding Rossmann-fold domains"/>
    <property type="match status" value="1"/>
</dbReference>